<dbReference type="InterPro" id="IPR011598">
    <property type="entry name" value="bHLH_dom"/>
</dbReference>
<dbReference type="Gene3D" id="4.10.280.10">
    <property type="entry name" value="Helix-loop-helix DNA-binding domain"/>
    <property type="match status" value="1"/>
</dbReference>
<organism evidence="8 9">
    <name type="scientific">Citrullus colocynthis</name>
    <name type="common">colocynth</name>
    <dbReference type="NCBI Taxonomy" id="252529"/>
    <lineage>
        <taxon>Eukaryota</taxon>
        <taxon>Viridiplantae</taxon>
        <taxon>Streptophyta</taxon>
        <taxon>Embryophyta</taxon>
        <taxon>Tracheophyta</taxon>
        <taxon>Spermatophyta</taxon>
        <taxon>Magnoliopsida</taxon>
        <taxon>eudicotyledons</taxon>
        <taxon>Gunneridae</taxon>
        <taxon>Pentapetalae</taxon>
        <taxon>rosids</taxon>
        <taxon>fabids</taxon>
        <taxon>Cucurbitales</taxon>
        <taxon>Cucurbitaceae</taxon>
        <taxon>Benincaseae</taxon>
        <taxon>Citrullus</taxon>
    </lineage>
</organism>
<dbReference type="InterPro" id="IPR045239">
    <property type="entry name" value="bHLH95_bHLH"/>
</dbReference>
<sequence>MDHTFPAEFWHNDFFWLDPPISVPAAGPARQISAFVPYDPSQLATGLGQENNPTTTTVTTSYNSRNVNKRMVEYWRKHWHEKKEPTPLGELEREKCHRHMLNERMRREKQKHSYLALHSMLPKNTKNDKNSIVQSAARAIQEMKALEEILKRRNLELEMAIARKKKEKEKETTPIISVALSNPSCGINSMLAVLNVLKTVGVNSKAIHATFVNSQFSAQLAIDTHMGAAEVERALQVTLNEAERKFQRQCMEGSKQIKESHFNFNNSEGAHEVGPEFQF</sequence>
<keyword evidence="4" id="KW-0804">Transcription</keyword>
<dbReference type="SUPFAM" id="SSF47459">
    <property type="entry name" value="HLH, helix-loop-helix DNA-binding domain"/>
    <property type="match status" value="1"/>
</dbReference>
<dbReference type="PROSITE" id="PS50888">
    <property type="entry name" value="BHLH"/>
    <property type="match status" value="1"/>
</dbReference>
<evidence type="ECO:0000259" key="7">
    <source>
        <dbReference type="PROSITE" id="PS50888"/>
    </source>
</evidence>
<feature type="domain" description="BHLH" evidence="7">
    <location>
        <begin position="94"/>
        <end position="143"/>
    </location>
</feature>
<dbReference type="PANTHER" id="PTHR46665:SF6">
    <property type="entry name" value="TRANSCRIPTION FACTOR BHLH92"/>
    <property type="match status" value="1"/>
</dbReference>
<keyword evidence="2" id="KW-0805">Transcription regulation</keyword>
<dbReference type="Proteomes" id="UP001642487">
    <property type="component" value="Chromosome 9"/>
</dbReference>
<evidence type="ECO:0000256" key="6">
    <source>
        <dbReference type="SAM" id="Coils"/>
    </source>
</evidence>
<gene>
    <name evidence="8" type="ORF">CITCOLO1_LOCUS21595</name>
</gene>
<proteinExistence type="predicted"/>
<evidence type="ECO:0000313" key="8">
    <source>
        <dbReference type="EMBL" id="CAK9329158.1"/>
    </source>
</evidence>
<dbReference type="SMART" id="SM00353">
    <property type="entry name" value="HLH"/>
    <property type="match status" value="1"/>
</dbReference>
<keyword evidence="9" id="KW-1185">Reference proteome</keyword>
<keyword evidence="5" id="KW-0539">Nucleus</keyword>
<dbReference type="InterPro" id="IPR044658">
    <property type="entry name" value="bHLH92/bHLH041-like"/>
</dbReference>
<evidence type="ECO:0000256" key="4">
    <source>
        <dbReference type="ARBA" id="ARBA00023163"/>
    </source>
</evidence>
<dbReference type="Pfam" id="PF00010">
    <property type="entry name" value="HLH"/>
    <property type="match status" value="1"/>
</dbReference>
<feature type="coiled-coil region" evidence="6">
    <location>
        <begin position="136"/>
        <end position="172"/>
    </location>
</feature>
<protein>
    <recommendedName>
        <fullName evidence="7">BHLH domain-containing protein</fullName>
    </recommendedName>
</protein>
<dbReference type="PANTHER" id="PTHR46665">
    <property type="entry name" value="TRANSCRIPTION FACTOR BHLH041-RELATED-RELATED"/>
    <property type="match status" value="1"/>
</dbReference>
<evidence type="ECO:0000256" key="5">
    <source>
        <dbReference type="ARBA" id="ARBA00023242"/>
    </source>
</evidence>
<dbReference type="InterPro" id="IPR036638">
    <property type="entry name" value="HLH_DNA-bd_sf"/>
</dbReference>
<name>A0ABP0Z8Q5_9ROSI</name>
<dbReference type="EMBL" id="OZ021743">
    <property type="protein sequence ID" value="CAK9329158.1"/>
    <property type="molecule type" value="Genomic_DNA"/>
</dbReference>
<evidence type="ECO:0000256" key="1">
    <source>
        <dbReference type="ARBA" id="ARBA00004123"/>
    </source>
</evidence>
<evidence type="ECO:0000256" key="2">
    <source>
        <dbReference type="ARBA" id="ARBA00023015"/>
    </source>
</evidence>
<keyword evidence="6" id="KW-0175">Coiled coil</keyword>
<accession>A0ABP0Z8Q5</accession>
<dbReference type="CDD" id="cd11393">
    <property type="entry name" value="bHLH_AtbHLH_like"/>
    <property type="match status" value="1"/>
</dbReference>
<evidence type="ECO:0000313" key="9">
    <source>
        <dbReference type="Proteomes" id="UP001642487"/>
    </source>
</evidence>
<reference evidence="8 9" key="1">
    <citation type="submission" date="2024-03" db="EMBL/GenBank/DDBJ databases">
        <authorList>
            <person name="Gkanogiannis A."/>
            <person name="Becerra Lopez-Lavalle L."/>
        </authorList>
    </citation>
    <scope>NUCLEOTIDE SEQUENCE [LARGE SCALE GENOMIC DNA]</scope>
</reference>
<keyword evidence="3" id="KW-0238">DNA-binding</keyword>
<evidence type="ECO:0000256" key="3">
    <source>
        <dbReference type="ARBA" id="ARBA00023125"/>
    </source>
</evidence>
<comment type="subcellular location">
    <subcellularLocation>
        <location evidence="1">Nucleus</location>
    </subcellularLocation>
</comment>